<feature type="compositionally biased region" description="Low complexity" evidence="9">
    <location>
        <begin position="114"/>
        <end position="128"/>
    </location>
</feature>
<proteinExistence type="inferred from homology"/>
<evidence type="ECO:0000256" key="1">
    <source>
        <dbReference type="ARBA" id="ARBA00004123"/>
    </source>
</evidence>
<dbReference type="FunCoup" id="A0A067R6N4">
    <property type="interactions" value="344"/>
</dbReference>
<feature type="domain" description="PHD-type" evidence="10">
    <location>
        <begin position="164"/>
        <end position="220"/>
    </location>
</feature>
<dbReference type="PROSITE" id="PS01359">
    <property type="entry name" value="ZF_PHD_1"/>
    <property type="match status" value="1"/>
</dbReference>
<dbReference type="GO" id="GO:0160240">
    <property type="term" value="P:RNA polymerase II transcription initiation surveillance"/>
    <property type="evidence" value="ECO:0007669"/>
    <property type="project" value="UniProtKB-ARBA"/>
</dbReference>
<evidence type="ECO:0000256" key="3">
    <source>
        <dbReference type="ARBA" id="ARBA00016814"/>
    </source>
</evidence>
<dbReference type="InterPro" id="IPR019786">
    <property type="entry name" value="Zinc_finger_PHD-type_CS"/>
</dbReference>
<dbReference type="OrthoDB" id="5846437at2759"/>
<keyword evidence="5 8" id="KW-0863">Zinc-finger</keyword>
<dbReference type="GO" id="GO:0008270">
    <property type="term" value="F:zinc ion binding"/>
    <property type="evidence" value="ECO:0007669"/>
    <property type="project" value="UniProtKB-KW"/>
</dbReference>
<evidence type="ECO:0000259" key="10">
    <source>
        <dbReference type="PROSITE" id="PS50016"/>
    </source>
</evidence>
<evidence type="ECO:0000256" key="5">
    <source>
        <dbReference type="ARBA" id="ARBA00022771"/>
    </source>
</evidence>
<dbReference type="GO" id="GO:0034472">
    <property type="term" value="P:snRNA 3'-end processing"/>
    <property type="evidence" value="ECO:0007669"/>
    <property type="project" value="TreeGrafter"/>
</dbReference>
<dbReference type="Pfam" id="PF00628">
    <property type="entry name" value="PHD"/>
    <property type="match status" value="1"/>
</dbReference>
<comment type="subcellular location">
    <subcellularLocation>
        <location evidence="1">Nucleus</location>
    </subcellularLocation>
</comment>
<dbReference type="InterPro" id="IPR013083">
    <property type="entry name" value="Znf_RING/FYVE/PHD"/>
</dbReference>
<evidence type="ECO:0000256" key="6">
    <source>
        <dbReference type="ARBA" id="ARBA00022833"/>
    </source>
</evidence>
<dbReference type="InterPro" id="IPR001965">
    <property type="entry name" value="Znf_PHD"/>
</dbReference>
<dbReference type="SMART" id="SM00249">
    <property type="entry name" value="PHD"/>
    <property type="match status" value="1"/>
</dbReference>
<dbReference type="Proteomes" id="UP000027135">
    <property type="component" value="Unassembled WGS sequence"/>
</dbReference>
<dbReference type="GO" id="GO:0032039">
    <property type="term" value="C:integrator complex"/>
    <property type="evidence" value="ECO:0007669"/>
    <property type="project" value="UniProtKB-ARBA"/>
</dbReference>
<evidence type="ECO:0000256" key="9">
    <source>
        <dbReference type="SAM" id="MobiDB-lite"/>
    </source>
</evidence>
<dbReference type="InParanoid" id="A0A067R6N4"/>
<keyword evidence="4" id="KW-0479">Metal-binding</keyword>
<dbReference type="OMA" id="QECHCLY"/>
<sequence>MASIDLDPTFARALRLMHSKSKDSEDHLRAMLDEAIKQRHGSSKTLANILIKKESLSKRESSKPSGSSSARKDVEKKNFDKLSIEESSESNREPSSSKRSKTNDIPKPGHSKTLHSGSSSPSPSSHTITLSNIHEAEPIKDDILQQDEDDGDDDGIPLEILEEDLTCVVCRGMDVVARNQLVECIECHALYHQECHQPPVAETDMNDPRSAWYCSDCTKAMGKMQSTGNNSAGKQAAASTSLAAAAQSTYSASTSGSTGKPAFAAVTTKSSSSPNFSTATKTFGGLPLPASKTGSTSSKLTAVPANSQKCVMPNINIISADKRLQIMKKKAAKMQEKRKHSK</sequence>
<dbReference type="GO" id="GO:0160232">
    <property type="term" value="C:INTAC complex"/>
    <property type="evidence" value="ECO:0007669"/>
    <property type="project" value="UniProtKB-ARBA"/>
</dbReference>
<feature type="region of interest" description="Disordered" evidence="9">
    <location>
        <begin position="35"/>
        <end position="128"/>
    </location>
</feature>
<reference evidence="11 12" key="1">
    <citation type="journal article" date="2014" name="Nat. Commun.">
        <title>Molecular traces of alternative social organization in a termite genome.</title>
        <authorList>
            <person name="Terrapon N."/>
            <person name="Li C."/>
            <person name="Robertson H.M."/>
            <person name="Ji L."/>
            <person name="Meng X."/>
            <person name="Booth W."/>
            <person name="Chen Z."/>
            <person name="Childers C.P."/>
            <person name="Glastad K.M."/>
            <person name="Gokhale K."/>
            <person name="Gowin J."/>
            <person name="Gronenberg W."/>
            <person name="Hermansen R.A."/>
            <person name="Hu H."/>
            <person name="Hunt B.G."/>
            <person name="Huylmans A.K."/>
            <person name="Khalil S.M."/>
            <person name="Mitchell R.D."/>
            <person name="Munoz-Torres M.C."/>
            <person name="Mustard J.A."/>
            <person name="Pan H."/>
            <person name="Reese J.T."/>
            <person name="Scharf M.E."/>
            <person name="Sun F."/>
            <person name="Vogel H."/>
            <person name="Xiao J."/>
            <person name="Yang W."/>
            <person name="Yang Z."/>
            <person name="Yang Z."/>
            <person name="Zhou J."/>
            <person name="Zhu J."/>
            <person name="Brent C.S."/>
            <person name="Elsik C.G."/>
            <person name="Goodisman M.A."/>
            <person name="Liberles D.A."/>
            <person name="Roe R.M."/>
            <person name="Vargo E.L."/>
            <person name="Vilcinskas A."/>
            <person name="Wang J."/>
            <person name="Bornberg-Bauer E."/>
            <person name="Korb J."/>
            <person name="Zhang G."/>
            <person name="Liebig J."/>
        </authorList>
    </citation>
    <scope>NUCLEOTIDE SEQUENCE [LARGE SCALE GENOMIC DNA]</scope>
    <source>
        <tissue evidence="11">Whole organism</tissue>
    </source>
</reference>
<comment type="similarity">
    <text evidence="2">Belongs to the Integrator subunit 12 family.</text>
</comment>
<dbReference type="PANTHER" id="PTHR13415:SF2">
    <property type="entry name" value="INTEGRATOR COMPLEX SUBUNIT 12"/>
    <property type="match status" value="1"/>
</dbReference>
<evidence type="ECO:0000256" key="4">
    <source>
        <dbReference type="ARBA" id="ARBA00022723"/>
    </source>
</evidence>
<evidence type="ECO:0000256" key="7">
    <source>
        <dbReference type="ARBA" id="ARBA00023242"/>
    </source>
</evidence>
<keyword evidence="7" id="KW-0539">Nucleus</keyword>
<dbReference type="STRING" id="136037.A0A067R6N4"/>
<dbReference type="AlphaFoldDB" id="A0A067R6N4"/>
<gene>
    <name evidence="11" type="ORF">L798_11904</name>
</gene>
<evidence type="ECO:0000313" key="12">
    <source>
        <dbReference type="Proteomes" id="UP000027135"/>
    </source>
</evidence>
<dbReference type="Gene3D" id="3.30.40.10">
    <property type="entry name" value="Zinc/RING finger domain, C3HC4 (zinc finger)"/>
    <property type="match status" value="1"/>
</dbReference>
<dbReference type="InterPro" id="IPR011011">
    <property type="entry name" value="Znf_FYVE_PHD"/>
</dbReference>
<evidence type="ECO:0000256" key="2">
    <source>
        <dbReference type="ARBA" id="ARBA00006009"/>
    </source>
</evidence>
<dbReference type="FunFam" id="3.30.40.10:FF:000101">
    <property type="entry name" value="Integrator complex subunit 12"/>
    <property type="match status" value="1"/>
</dbReference>
<evidence type="ECO:0000313" key="11">
    <source>
        <dbReference type="EMBL" id="KDR13946.1"/>
    </source>
</evidence>
<dbReference type="InterPro" id="IPR051776">
    <property type="entry name" value="Integrator_subunit_12"/>
</dbReference>
<keyword evidence="12" id="KW-1185">Reference proteome</keyword>
<organism evidence="11 12">
    <name type="scientific">Zootermopsis nevadensis</name>
    <name type="common">Dampwood termite</name>
    <dbReference type="NCBI Taxonomy" id="136037"/>
    <lineage>
        <taxon>Eukaryota</taxon>
        <taxon>Metazoa</taxon>
        <taxon>Ecdysozoa</taxon>
        <taxon>Arthropoda</taxon>
        <taxon>Hexapoda</taxon>
        <taxon>Insecta</taxon>
        <taxon>Pterygota</taxon>
        <taxon>Neoptera</taxon>
        <taxon>Polyneoptera</taxon>
        <taxon>Dictyoptera</taxon>
        <taxon>Blattodea</taxon>
        <taxon>Blattoidea</taxon>
        <taxon>Termitoidae</taxon>
        <taxon>Termopsidae</taxon>
        <taxon>Zootermopsis</taxon>
    </lineage>
</organism>
<feature type="compositionally biased region" description="Basic and acidic residues" evidence="9">
    <location>
        <begin position="51"/>
        <end position="62"/>
    </location>
</feature>
<dbReference type="InterPro" id="IPR019787">
    <property type="entry name" value="Znf_PHD-finger"/>
</dbReference>
<dbReference type="eggNOG" id="KOG4323">
    <property type="taxonomic scope" value="Eukaryota"/>
</dbReference>
<protein>
    <recommendedName>
        <fullName evidence="3">Integrator complex subunit 12</fullName>
    </recommendedName>
</protein>
<dbReference type="SUPFAM" id="SSF57903">
    <property type="entry name" value="FYVE/PHD zinc finger"/>
    <property type="match status" value="1"/>
</dbReference>
<dbReference type="InterPro" id="IPR039054">
    <property type="entry name" value="Int12_PHD"/>
</dbReference>
<dbReference type="PROSITE" id="PS50016">
    <property type="entry name" value="ZF_PHD_2"/>
    <property type="match status" value="1"/>
</dbReference>
<accession>A0A067R6N4</accession>
<dbReference type="EMBL" id="KK852908">
    <property type="protein sequence ID" value="KDR13946.1"/>
    <property type="molecule type" value="Genomic_DNA"/>
</dbReference>
<keyword evidence="6" id="KW-0862">Zinc</keyword>
<dbReference type="PANTHER" id="PTHR13415">
    <property type="entry name" value="NUCLEAR FACTOR-RELATED"/>
    <property type="match status" value="1"/>
</dbReference>
<dbReference type="CDD" id="cd15501">
    <property type="entry name" value="PHD_Int12"/>
    <property type="match status" value="1"/>
</dbReference>
<name>A0A067R6N4_ZOONE</name>
<feature type="compositionally biased region" description="Basic and acidic residues" evidence="9">
    <location>
        <begin position="70"/>
        <end position="104"/>
    </location>
</feature>
<evidence type="ECO:0000256" key="8">
    <source>
        <dbReference type="PROSITE-ProRule" id="PRU00146"/>
    </source>
</evidence>